<name>A0A9J7DUV9_SPOLT</name>
<dbReference type="CDD" id="cd19941">
    <property type="entry name" value="TIL"/>
    <property type="match status" value="6"/>
</dbReference>
<feature type="domain" description="TIL" evidence="4">
    <location>
        <begin position="90"/>
        <end position="147"/>
    </location>
</feature>
<evidence type="ECO:0000313" key="6">
    <source>
        <dbReference type="RefSeq" id="XP_022816219.1"/>
    </source>
</evidence>
<dbReference type="InterPro" id="IPR002919">
    <property type="entry name" value="TIL_dom"/>
</dbReference>
<keyword evidence="2" id="KW-1015">Disulfide bond</keyword>
<dbReference type="SUPFAM" id="SSF57567">
    <property type="entry name" value="Serine protease inhibitors"/>
    <property type="match status" value="5"/>
</dbReference>
<dbReference type="RefSeq" id="XP_022816219.1">
    <property type="nucleotide sequence ID" value="XM_022960451.1"/>
</dbReference>
<dbReference type="InterPro" id="IPR051368">
    <property type="entry name" value="SerProtInhib-TIL_Domain"/>
</dbReference>
<feature type="chain" id="PRO_5039901793" evidence="3">
    <location>
        <begin position="19"/>
        <end position="477"/>
    </location>
</feature>
<dbReference type="PANTHER" id="PTHR23259">
    <property type="entry name" value="RIDDLE"/>
    <property type="match status" value="1"/>
</dbReference>
<organism evidence="5 6">
    <name type="scientific">Spodoptera litura</name>
    <name type="common">Asian cotton leafworm</name>
    <dbReference type="NCBI Taxonomy" id="69820"/>
    <lineage>
        <taxon>Eukaryota</taxon>
        <taxon>Metazoa</taxon>
        <taxon>Ecdysozoa</taxon>
        <taxon>Arthropoda</taxon>
        <taxon>Hexapoda</taxon>
        <taxon>Insecta</taxon>
        <taxon>Pterygota</taxon>
        <taxon>Neoptera</taxon>
        <taxon>Endopterygota</taxon>
        <taxon>Lepidoptera</taxon>
        <taxon>Glossata</taxon>
        <taxon>Ditrysia</taxon>
        <taxon>Noctuoidea</taxon>
        <taxon>Noctuidae</taxon>
        <taxon>Amphipyrinae</taxon>
        <taxon>Spodoptera</taxon>
    </lineage>
</organism>
<keyword evidence="1" id="KW-0646">Protease inhibitor</keyword>
<reference evidence="6" key="1">
    <citation type="submission" date="2025-08" db="UniProtKB">
        <authorList>
            <consortium name="RefSeq"/>
        </authorList>
    </citation>
    <scope>IDENTIFICATION</scope>
    <source>
        <strain evidence="6">Ishihara</strain>
        <tissue evidence="6">Whole body</tissue>
    </source>
</reference>
<dbReference type="Gene3D" id="2.10.25.10">
    <property type="entry name" value="Laminin"/>
    <property type="match status" value="6"/>
</dbReference>
<keyword evidence="5" id="KW-1185">Reference proteome</keyword>
<dbReference type="InterPro" id="IPR036084">
    <property type="entry name" value="Ser_inhib-like_sf"/>
</dbReference>
<feature type="signal peptide" evidence="3">
    <location>
        <begin position="1"/>
        <end position="18"/>
    </location>
</feature>
<dbReference type="GO" id="GO:0030414">
    <property type="term" value="F:peptidase inhibitor activity"/>
    <property type="evidence" value="ECO:0007669"/>
    <property type="project" value="UniProtKB-KW"/>
</dbReference>
<feature type="domain" description="TIL" evidence="4">
    <location>
        <begin position="409"/>
        <end position="466"/>
    </location>
</feature>
<feature type="domain" description="TIL" evidence="4">
    <location>
        <begin position="345"/>
        <end position="405"/>
    </location>
</feature>
<protein>
    <submittedName>
        <fullName evidence="6">Zonadhesin-like</fullName>
    </submittedName>
</protein>
<dbReference type="Pfam" id="PF01826">
    <property type="entry name" value="TIL"/>
    <property type="match status" value="4"/>
</dbReference>
<dbReference type="KEGG" id="sliu:111349352"/>
<keyword evidence="3" id="KW-0732">Signal</keyword>
<evidence type="ECO:0000313" key="5">
    <source>
        <dbReference type="Proteomes" id="UP000301870"/>
    </source>
</evidence>
<dbReference type="PANTHER" id="PTHR23259:SF69">
    <property type="entry name" value="GEO11767P1-RELATED"/>
    <property type="match status" value="1"/>
</dbReference>
<gene>
    <name evidence="6" type="primary">LOC111349352</name>
</gene>
<proteinExistence type="predicted"/>
<evidence type="ECO:0000259" key="4">
    <source>
        <dbReference type="Pfam" id="PF01826"/>
    </source>
</evidence>
<evidence type="ECO:0000256" key="1">
    <source>
        <dbReference type="ARBA" id="ARBA00022690"/>
    </source>
</evidence>
<dbReference type="OrthoDB" id="6236007at2759"/>
<dbReference type="Proteomes" id="UP000301870">
    <property type="component" value="Chromosome 9"/>
</dbReference>
<dbReference type="AlphaFoldDB" id="A0A9J7DUV9"/>
<evidence type="ECO:0000256" key="2">
    <source>
        <dbReference type="ARBA" id="ARBA00023157"/>
    </source>
</evidence>
<dbReference type="GeneID" id="111349352"/>
<feature type="domain" description="TIL" evidence="4">
    <location>
        <begin position="226"/>
        <end position="282"/>
    </location>
</feature>
<sequence>MWRCVVLLSICWVGLATARSHMDCGPNETFNSCVNECPPEKSCATRIEHVFCVGFPIFCAAKCVCKEGYYRRFEDGESECISDEECGPACGANEEYTECRNPCVNESCAAMGSLKPNCTETCEPGCPCKEGFFRLHNYWPCIPKCSCDELRDTPECRSYCGPNEIFNSCVDECPPEKACATRIEGVFCVGFPILCAPKCACKEGYYRRFEDGESECISDEECGPTCDPDEKYTECANHVDDSCTAMGSPKPNSTEPCVPGCVCNEGLFRLYNNGPCLPRRYCQELSVERPLDKDKYEQPQAGLFNTRGAGNMWRCLVLLSVCCVGLAAGQGLLGRPIPSSVPMECGPNEIFNDCVPECPPEKTCDTRKEYVACLAISILCSSKCICKEGYYRKTEGGECISDEECGPACGVNEEYTECKNPCVDESCAAMGSLKPNCTEPCEPGCACKKGFFRLHNYWPCFPRCYCHELRDAPECRG</sequence>
<accession>A0A9J7DUV9</accession>
<evidence type="ECO:0000256" key="3">
    <source>
        <dbReference type="SAM" id="SignalP"/>
    </source>
</evidence>